<feature type="domain" description="SH3" evidence="7">
    <location>
        <begin position="256"/>
        <end position="313"/>
    </location>
</feature>
<feature type="coiled-coil region" evidence="5">
    <location>
        <begin position="177"/>
        <end position="224"/>
    </location>
</feature>
<dbReference type="InterPro" id="IPR041615">
    <property type="entry name" value="Desmoplakin_SH3"/>
</dbReference>
<dbReference type="InterPro" id="IPR036028">
    <property type="entry name" value="SH3-like_dom_sf"/>
</dbReference>
<evidence type="ECO:0000256" key="4">
    <source>
        <dbReference type="PROSITE-ProRule" id="PRU00192"/>
    </source>
</evidence>
<evidence type="ECO:0000313" key="8">
    <source>
        <dbReference type="EMBL" id="CAH1782083.1"/>
    </source>
</evidence>
<evidence type="ECO:0000256" key="2">
    <source>
        <dbReference type="ARBA" id="ARBA00022553"/>
    </source>
</evidence>
<dbReference type="OrthoDB" id="18740at2759"/>
<evidence type="ECO:0000256" key="6">
    <source>
        <dbReference type="SAM" id="MobiDB-lite"/>
    </source>
</evidence>
<evidence type="ECO:0000259" key="7">
    <source>
        <dbReference type="PROSITE" id="PS50002"/>
    </source>
</evidence>
<feature type="compositionally biased region" description="Basic and acidic residues" evidence="6">
    <location>
        <begin position="516"/>
        <end position="529"/>
    </location>
</feature>
<dbReference type="InterPro" id="IPR001452">
    <property type="entry name" value="SH3_domain"/>
</dbReference>
<dbReference type="InterPro" id="IPR001101">
    <property type="entry name" value="Plectin_repeat"/>
</dbReference>
<evidence type="ECO:0000256" key="3">
    <source>
        <dbReference type="ARBA" id="ARBA00022737"/>
    </source>
</evidence>
<dbReference type="InterPro" id="IPR043197">
    <property type="entry name" value="Plakin"/>
</dbReference>
<keyword evidence="9" id="KW-1185">Reference proteome</keyword>
<feature type="compositionally biased region" description="Polar residues" evidence="6">
    <location>
        <begin position="501"/>
        <end position="512"/>
    </location>
</feature>
<dbReference type="SUPFAM" id="SSF75399">
    <property type="entry name" value="Plakin repeat"/>
    <property type="match status" value="2"/>
</dbReference>
<feature type="region of interest" description="Disordered" evidence="6">
    <location>
        <begin position="494"/>
        <end position="539"/>
    </location>
</feature>
<keyword evidence="1 4" id="KW-0728">SH3 domain</keyword>
<dbReference type="SUPFAM" id="SSF50044">
    <property type="entry name" value="SH3-domain"/>
    <property type="match status" value="1"/>
</dbReference>
<proteinExistence type="predicted"/>
<keyword evidence="3" id="KW-0677">Repeat</keyword>
<evidence type="ECO:0000256" key="1">
    <source>
        <dbReference type="ARBA" id="ARBA00022443"/>
    </source>
</evidence>
<dbReference type="Proteomes" id="UP000749559">
    <property type="component" value="Unassembled WGS sequence"/>
</dbReference>
<dbReference type="Gene3D" id="3.90.1290.10">
    <property type="entry name" value="Plakin repeat"/>
    <property type="match status" value="2"/>
</dbReference>
<dbReference type="EMBL" id="CAIIXF020000004">
    <property type="protein sequence ID" value="CAH1782083.1"/>
    <property type="molecule type" value="Genomic_DNA"/>
</dbReference>
<dbReference type="AlphaFoldDB" id="A0A8S4NLK1"/>
<name>A0A8S4NLK1_OWEFU</name>
<dbReference type="GO" id="GO:0045104">
    <property type="term" value="P:intermediate filament cytoskeleton organization"/>
    <property type="evidence" value="ECO:0007669"/>
    <property type="project" value="InterPro"/>
</dbReference>
<comment type="caution">
    <text evidence="8">The sequence shown here is derived from an EMBL/GenBank/DDBJ whole genome shotgun (WGS) entry which is preliminary data.</text>
</comment>
<organism evidence="8 9">
    <name type="scientific">Owenia fusiformis</name>
    <name type="common">Polychaete worm</name>
    <dbReference type="NCBI Taxonomy" id="6347"/>
    <lineage>
        <taxon>Eukaryota</taxon>
        <taxon>Metazoa</taxon>
        <taxon>Spiralia</taxon>
        <taxon>Lophotrochozoa</taxon>
        <taxon>Annelida</taxon>
        <taxon>Polychaeta</taxon>
        <taxon>Sedentaria</taxon>
        <taxon>Canalipalpata</taxon>
        <taxon>Sabellida</taxon>
        <taxon>Oweniida</taxon>
        <taxon>Oweniidae</taxon>
        <taxon>Owenia</taxon>
    </lineage>
</organism>
<evidence type="ECO:0000313" key="9">
    <source>
        <dbReference type="Proteomes" id="UP000749559"/>
    </source>
</evidence>
<reference evidence="8" key="1">
    <citation type="submission" date="2022-03" db="EMBL/GenBank/DDBJ databases">
        <authorList>
            <person name="Martin C."/>
        </authorList>
    </citation>
    <scope>NUCLEOTIDE SEQUENCE</scope>
</reference>
<dbReference type="PROSITE" id="PS50002">
    <property type="entry name" value="SH3"/>
    <property type="match status" value="1"/>
</dbReference>
<keyword evidence="2" id="KW-0597">Phosphoprotein</keyword>
<sequence>MSSQQTVYNPLEGFRCAYHMDLPAYLNASNRYNYTSTPNGLTNGDGPLVRESYVKDIKKTIDYENNVDANQYAVPNGPSAHWAHYPFHVTTTRPLEDKDKIPDIANLESLLNNLSTEFDKRAVDLSKDDGIFRNQSSSISSLSSSVQESILGTKANWSWIANMVKCMDVHLYNAAAYHQFNNEIQEYENNLHDKLTKLAQVFDKEELEDDRKSANKIIAELKDAHTVYLTWRERGYHMMERCRDLVPVNKRTEPVEAPLPVKALCNYKTKDLEIREGEDLILLDNKDPNTWKVKNADGKETTAPALIFLIPPPDSVAVDKVMKLRTQLLGYWTVSNKVLGKTTIWFMCLVFREWSDDEIQMLKSMPVSKKQEILRILQLIENTLGVHWYKYSGYIELQDRIHNLRKIIRDSLDYEGKDDAATSRVVIQVETLEKLLQAYQNFWNDWEAYKILVEITRHPKYMLVCDKWDQLNFASTAYILKYWHTEFSDRDLGERDETDTFSETSSVTSRTYRMQDVQKQKTEVRRESTTAETSQYTSAEREESTKFVIRAVMDPRTDEEISMKDAVKRGIINPKLGMYINRKTGEKMPIPMAMTQGLILVEAKKTEKTAEKKQSLGILKLTIRRETKPYTVMGVIDYRNDEELTIDEAIDAGIYDEENGYYINPETKEKIALADAIDLGLLTVEFDELDESESEVITNTYAISAVVDKKKKTRVTFQDAITSGLIDKEEGVYYDTETMEKIELSDALKKGYLKATLVQDPDTALTPGSKGETFDFSKK</sequence>
<accession>A0A8S4NLK1</accession>
<protein>
    <recommendedName>
        <fullName evidence="7">SH3 domain-containing protein</fullName>
    </recommendedName>
</protein>
<dbReference type="PANTHER" id="PTHR23169">
    <property type="entry name" value="ENVOPLAKIN"/>
    <property type="match status" value="1"/>
</dbReference>
<gene>
    <name evidence="8" type="ORF">OFUS_LOCUS8565</name>
</gene>
<dbReference type="Gene3D" id="2.30.30.40">
    <property type="entry name" value="SH3 Domains"/>
    <property type="match status" value="1"/>
</dbReference>
<keyword evidence="5" id="KW-0175">Coiled coil</keyword>
<dbReference type="GO" id="GO:0005856">
    <property type="term" value="C:cytoskeleton"/>
    <property type="evidence" value="ECO:0007669"/>
    <property type="project" value="InterPro"/>
</dbReference>
<dbReference type="InterPro" id="IPR035915">
    <property type="entry name" value="Plakin_repeat_sf"/>
</dbReference>
<dbReference type="Pfam" id="PF17902">
    <property type="entry name" value="SH3_10"/>
    <property type="match status" value="1"/>
</dbReference>
<dbReference type="Gene3D" id="1.20.58.60">
    <property type="match status" value="1"/>
</dbReference>
<dbReference type="SMART" id="SM00250">
    <property type="entry name" value="PLEC"/>
    <property type="match status" value="3"/>
</dbReference>
<evidence type="ECO:0000256" key="5">
    <source>
        <dbReference type="SAM" id="Coils"/>
    </source>
</evidence>